<protein>
    <submittedName>
        <fullName evidence="2">Alpha/beta hydrolase</fullName>
    </submittedName>
</protein>
<dbReference type="InterPro" id="IPR000073">
    <property type="entry name" value="AB_hydrolase_1"/>
</dbReference>
<reference evidence="3" key="1">
    <citation type="journal article" date="2019" name="Int. J. Syst. Evol. Microbiol.">
        <title>The Global Catalogue of Microorganisms (GCM) 10K type strain sequencing project: providing services to taxonomists for standard genome sequencing and annotation.</title>
        <authorList>
            <consortium name="The Broad Institute Genomics Platform"/>
            <consortium name="The Broad Institute Genome Sequencing Center for Infectious Disease"/>
            <person name="Wu L."/>
            <person name="Ma J."/>
        </authorList>
    </citation>
    <scope>NUCLEOTIDE SEQUENCE [LARGE SCALE GENOMIC DNA]</scope>
    <source>
        <strain evidence="3">JCM 3399</strain>
    </source>
</reference>
<proteinExistence type="predicted"/>
<accession>A0ABQ2VEP1</accession>
<keyword evidence="2" id="KW-0378">Hydrolase</keyword>
<feature type="domain" description="AB hydrolase-1" evidence="1">
    <location>
        <begin position="21"/>
        <end position="250"/>
    </location>
</feature>
<dbReference type="Gene3D" id="3.40.50.1820">
    <property type="entry name" value="alpha/beta hydrolase"/>
    <property type="match status" value="1"/>
</dbReference>
<dbReference type="PRINTS" id="PR00111">
    <property type="entry name" value="ABHYDROLASE"/>
</dbReference>
<sequence length="269" mass="29138">MGSVHSGEITVAYEDEGSGEPLVLIHGHPFNRSMWRPQIDHFSRAGWRVITPDLRGYGDSTVVPGKTPLETYVRDIAGLLDHLGIERFVLGGLSMGGQIVMEFHRLLPDRIRAVVLADTFAPADTDEGRAVRHRTAARLLRDGMDGYAREVLPKMISPGTIARQPAVAEHVLGMMRSTSPEGAAAALYGRAERPDYTGLLPRIAVPAWVVVGAEDAFTPVADARLIQESIPGASLTVVQDAGHMPNLEHPDVFNAGLARFLESLHETAS</sequence>
<organism evidence="2 3">
    <name type="scientific">Streptomyces albospinus</name>
    <dbReference type="NCBI Taxonomy" id="285515"/>
    <lineage>
        <taxon>Bacteria</taxon>
        <taxon>Bacillati</taxon>
        <taxon>Actinomycetota</taxon>
        <taxon>Actinomycetes</taxon>
        <taxon>Kitasatosporales</taxon>
        <taxon>Streptomycetaceae</taxon>
        <taxon>Streptomyces</taxon>
    </lineage>
</organism>
<gene>
    <name evidence="2" type="ORF">GCM10010211_52620</name>
</gene>
<dbReference type="PANTHER" id="PTHR43798">
    <property type="entry name" value="MONOACYLGLYCEROL LIPASE"/>
    <property type="match status" value="1"/>
</dbReference>
<dbReference type="Pfam" id="PF00561">
    <property type="entry name" value="Abhydrolase_1"/>
    <property type="match status" value="1"/>
</dbReference>
<dbReference type="SUPFAM" id="SSF53474">
    <property type="entry name" value="alpha/beta-Hydrolases"/>
    <property type="match status" value="1"/>
</dbReference>
<keyword evidence="3" id="KW-1185">Reference proteome</keyword>
<dbReference type="GO" id="GO:0016787">
    <property type="term" value="F:hydrolase activity"/>
    <property type="evidence" value="ECO:0007669"/>
    <property type="project" value="UniProtKB-KW"/>
</dbReference>
<dbReference type="InterPro" id="IPR050266">
    <property type="entry name" value="AB_hydrolase_sf"/>
</dbReference>
<name>A0ABQ2VEP1_9ACTN</name>
<dbReference type="InterPro" id="IPR029058">
    <property type="entry name" value="AB_hydrolase_fold"/>
</dbReference>
<dbReference type="Proteomes" id="UP000654471">
    <property type="component" value="Unassembled WGS sequence"/>
</dbReference>
<evidence type="ECO:0000259" key="1">
    <source>
        <dbReference type="Pfam" id="PF00561"/>
    </source>
</evidence>
<evidence type="ECO:0000313" key="3">
    <source>
        <dbReference type="Proteomes" id="UP000654471"/>
    </source>
</evidence>
<dbReference type="EMBL" id="BMRP01000020">
    <property type="protein sequence ID" value="GGU80002.1"/>
    <property type="molecule type" value="Genomic_DNA"/>
</dbReference>
<evidence type="ECO:0000313" key="2">
    <source>
        <dbReference type="EMBL" id="GGU80002.1"/>
    </source>
</evidence>
<dbReference type="InterPro" id="IPR000639">
    <property type="entry name" value="Epox_hydrolase-like"/>
</dbReference>
<comment type="caution">
    <text evidence="2">The sequence shown here is derived from an EMBL/GenBank/DDBJ whole genome shotgun (WGS) entry which is preliminary data.</text>
</comment>
<dbReference type="RefSeq" id="WP_189303915.1">
    <property type="nucleotide sequence ID" value="NZ_BMRP01000020.1"/>
</dbReference>
<dbReference type="PRINTS" id="PR00412">
    <property type="entry name" value="EPOXHYDRLASE"/>
</dbReference>